<keyword evidence="1" id="KW-0802">TPR repeat</keyword>
<dbReference type="PROSITE" id="PS50005">
    <property type="entry name" value="TPR"/>
    <property type="match status" value="2"/>
</dbReference>
<dbReference type="SUPFAM" id="SSF48452">
    <property type="entry name" value="TPR-like"/>
    <property type="match status" value="1"/>
</dbReference>
<evidence type="ECO:0000256" key="1">
    <source>
        <dbReference type="PROSITE-ProRule" id="PRU00339"/>
    </source>
</evidence>
<dbReference type="Gene3D" id="1.25.40.10">
    <property type="entry name" value="Tetratricopeptide repeat domain"/>
    <property type="match status" value="2"/>
</dbReference>
<dbReference type="InterPro" id="IPR019734">
    <property type="entry name" value="TPR_rpt"/>
</dbReference>
<dbReference type="PANTHER" id="PTHR12558:SF13">
    <property type="entry name" value="CELL DIVISION CYCLE PROTEIN 27 HOMOLOG"/>
    <property type="match status" value="1"/>
</dbReference>
<dbReference type="InterPro" id="IPR011990">
    <property type="entry name" value="TPR-like_helical_dom_sf"/>
</dbReference>
<proteinExistence type="predicted"/>
<keyword evidence="3" id="KW-0732">Signal</keyword>
<comment type="caution">
    <text evidence="4">The sequence shown here is derived from an EMBL/GenBank/DDBJ whole genome shotgun (WGS) entry which is preliminary data.</text>
</comment>
<dbReference type="SMART" id="SM00028">
    <property type="entry name" value="TPR"/>
    <property type="match status" value="2"/>
</dbReference>
<dbReference type="AlphaFoldDB" id="A0A9W6B8D4"/>
<feature type="region of interest" description="Disordered" evidence="2">
    <location>
        <begin position="155"/>
        <end position="283"/>
    </location>
</feature>
<accession>A0A9W6B8D4</accession>
<protein>
    <submittedName>
        <fullName evidence="4">BatC protein</fullName>
    </submittedName>
</protein>
<name>A0A9W6B8D4_9FLAO</name>
<feature type="signal peptide" evidence="3">
    <location>
        <begin position="1"/>
        <end position="18"/>
    </location>
</feature>
<evidence type="ECO:0000256" key="2">
    <source>
        <dbReference type="SAM" id="MobiDB-lite"/>
    </source>
</evidence>
<keyword evidence="5" id="KW-1185">Reference proteome</keyword>
<dbReference type="EMBL" id="BRVP01000010">
    <property type="protein sequence ID" value="GLB52723.1"/>
    <property type="molecule type" value="Genomic_DNA"/>
</dbReference>
<feature type="repeat" description="TPR" evidence="1">
    <location>
        <begin position="69"/>
        <end position="102"/>
    </location>
</feature>
<dbReference type="RefSeq" id="WP_281754194.1">
    <property type="nucleotide sequence ID" value="NZ_BRVP01000010.1"/>
</dbReference>
<dbReference type="Pfam" id="PF13432">
    <property type="entry name" value="TPR_16"/>
    <property type="match status" value="1"/>
</dbReference>
<dbReference type="Pfam" id="PF00515">
    <property type="entry name" value="TPR_1"/>
    <property type="match status" value="1"/>
</dbReference>
<evidence type="ECO:0000313" key="5">
    <source>
        <dbReference type="Proteomes" id="UP001143545"/>
    </source>
</evidence>
<dbReference type="PROSITE" id="PS50293">
    <property type="entry name" value="TPR_REGION"/>
    <property type="match status" value="1"/>
</dbReference>
<reference evidence="4" key="1">
    <citation type="submission" date="2022-07" db="EMBL/GenBank/DDBJ databases">
        <title>Taxonomy of Novel Oxalotrophic and Methylotrophic Bacteria.</title>
        <authorList>
            <person name="Sahin N."/>
            <person name="Tani A."/>
        </authorList>
    </citation>
    <scope>NUCLEOTIDE SEQUENCE</scope>
    <source>
        <strain evidence="4">AM327</strain>
    </source>
</reference>
<gene>
    <name evidence="4" type="primary">batC</name>
    <name evidence="4" type="ORF">NBRC110019_17630</name>
</gene>
<feature type="compositionally biased region" description="Basic and acidic residues" evidence="2">
    <location>
        <begin position="248"/>
        <end position="263"/>
    </location>
</feature>
<sequence>MKRICFLVLVLCVALAKAQDDSEAAKKLEEAKNSSINYTYTGNEDLKENEYIQAEANYRRAISDYEDNTTAKFNLGNAYYSKETYDEAELRYKQAAEVATSKSEKHKAFHNLGNVYMKDKNYQGAVDAYKKALMNNPSDDETRYNYALAKEMLEKQKQDNKDKGGDQNKDDQNKKDQDKQDQNKQDQNKQDQNKKQDDQNGENKKDDPNKGDQENKDKGQGKDQQQKPDKPKDGQPPQQSKSKASPEQIKRMLKAIEQEDKNTQKKQNAKKVKGIPVKVEKDW</sequence>
<evidence type="ECO:0000256" key="3">
    <source>
        <dbReference type="SAM" id="SignalP"/>
    </source>
</evidence>
<feature type="chain" id="PRO_5040779518" evidence="3">
    <location>
        <begin position="19"/>
        <end position="283"/>
    </location>
</feature>
<feature type="compositionally biased region" description="Basic and acidic residues" evidence="2">
    <location>
        <begin position="155"/>
        <end position="233"/>
    </location>
</feature>
<evidence type="ECO:0000313" key="4">
    <source>
        <dbReference type="EMBL" id="GLB52723.1"/>
    </source>
</evidence>
<organism evidence="4 5">
    <name type="scientific">Neptunitalea chrysea</name>
    <dbReference type="NCBI Taxonomy" id="1647581"/>
    <lineage>
        <taxon>Bacteria</taxon>
        <taxon>Pseudomonadati</taxon>
        <taxon>Bacteroidota</taxon>
        <taxon>Flavobacteriia</taxon>
        <taxon>Flavobacteriales</taxon>
        <taxon>Flavobacteriaceae</taxon>
        <taxon>Neptunitalea</taxon>
    </lineage>
</organism>
<dbReference type="PANTHER" id="PTHR12558">
    <property type="entry name" value="CELL DIVISION CYCLE 16,23,27"/>
    <property type="match status" value="1"/>
</dbReference>
<feature type="repeat" description="TPR" evidence="1">
    <location>
        <begin position="106"/>
        <end position="139"/>
    </location>
</feature>
<dbReference type="Proteomes" id="UP001143545">
    <property type="component" value="Unassembled WGS sequence"/>
</dbReference>